<evidence type="ECO:0000313" key="1">
    <source>
        <dbReference type="EMBL" id="TKV60413.1"/>
    </source>
</evidence>
<dbReference type="OrthoDB" id="4923808at2"/>
<organism evidence="1 2">
    <name type="scientific">Nakamurella flava</name>
    <dbReference type="NCBI Taxonomy" id="2576308"/>
    <lineage>
        <taxon>Bacteria</taxon>
        <taxon>Bacillati</taxon>
        <taxon>Actinomycetota</taxon>
        <taxon>Actinomycetes</taxon>
        <taxon>Nakamurellales</taxon>
        <taxon>Nakamurellaceae</taxon>
        <taxon>Nakamurella</taxon>
    </lineage>
</organism>
<comment type="caution">
    <text evidence="1">The sequence shown here is derived from an EMBL/GenBank/DDBJ whole genome shotgun (WGS) entry which is preliminary data.</text>
</comment>
<dbReference type="RefSeq" id="WP_137447717.1">
    <property type="nucleotide sequence ID" value="NZ_SZZH01000001.1"/>
</dbReference>
<proteinExistence type="predicted"/>
<dbReference type="AlphaFoldDB" id="A0A4U6QJ32"/>
<protein>
    <submittedName>
        <fullName evidence="1">Uncharacterized protein</fullName>
    </submittedName>
</protein>
<dbReference type="Proteomes" id="UP000306985">
    <property type="component" value="Unassembled WGS sequence"/>
</dbReference>
<gene>
    <name evidence="1" type="ORF">FDO65_01460</name>
</gene>
<dbReference type="EMBL" id="SZZH01000001">
    <property type="protein sequence ID" value="TKV60413.1"/>
    <property type="molecule type" value="Genomic_DNA"/>
</dbReference>
<evidence type="ECO:0000313" key="2">
    <source>
        <dbReference type="Proteomes" id="UP000306985"/>
    </source>
</evidence>
<name>A0A4U6QJ32_9ACTN</name>
<sequence length="302" mass="31129">MPDPVSVAATPDRSAWTVGDGQLSPDVQWYADEFGVPVDEAIRQLAAGQSAEQLFTSDPAFDYTVIEHDPFQFVVGTSRGQATAPSTIGGYPVVVERPGVPPERVRQLWDLVSTTLRGQSFGGSLDLRAGTVTVVISHDAAAAAIAGVRDCIAALAPAALVVQRSPQPVPGQAPADAVPLLRFPATIGGASPAALAVGRLVVDDKGCVRLLGALLTGAESEGSPLAVADYLDLIVTPDRILLDGVDLGRPGPHGPVLEMGGGSWPDNGDLTAANPGRERCVGSGEVFRAFSVQREGRITGGG</sequence>
<accession>A0A4U6QJ32</accession>
<keyword evidence="2" id="KW-1185">Reference proteome</keyword>
<reference evidence="1 2" key="1">
    <citation type="submission" date="2019-05" db="EMBL/GenBank/DDBJ databases">
        <title>Nakamurella sp. N5BH11, whole genome shotgun sequence.</title>
        <authorList>
            <person name="Tuo L."/>
        </authorList>
    </citation>
    <scope>NUCLEOTIDE SEQUENCE [LARGE SCALE GENOMIC DNA]</scope>
    <source>
        <strain evidence="1 2">N5BH11</strain>
    </source>
</reference>